<organism evidence="1 2">
    <name type="scientific">Molorchus minor</name>
    <dbReference type="NCBI Taxonomy" id="1323400"/>
    <lineage>
        <taxon>Eukaryota</taxon>
        <taxon>Metazoa</taxon>
        <taxon>Ecdysozoa</taxon>
        <taxon>Arthropoda</taxon>
        <taxon>Hexapoda</taxon>
        <taxon>Insecta</taxon>
        <taxon>Pterygota</taxon>
        <taxon>Neoptera</taxon>
        <taxon>Endopterygota</taxon>
        <taxon>Coleoptera</taxon>
        <taxon>Polyphaga</taxon>
        <taxon>Cucujiformia</taxon>
        <taxon>Chrysomeloidea</taxon>
        <taxon>Cerambycidae</taxon>
        <taxon>Lamiinae</taxon>
        <taxon>Monochamini</taxon>
        <taxon>Molorchus</taxon>
    </lineage>
</organism>
<accession>A0ABQ9J3H0</accession>
<evidence type="ECO:0000313" key="1">
    <source>
        <dbReference type="EMBL" id="KAJ8971416.1"/>
    </source>
</evidence>
<name>A0ABQ9J3H0_9CUCU</name>
<protein>
    <submittedName>
        <fullName evidence="1">Uncharacterized protein</fullName>
    </submittedName>
</protein>
<keyword evidence="2" id="KW-1185">Reference proteome</keyword>
<proteinExistence type="predicted"/>
<comment type="caution">
    <text evidence="1">The sequence shown here is derived from an EMBL/GenBank/DDBJ whole genome shotgun (WGS) entry which is preliminary data.</text>
</comment>
<reference evidence="1" key="1">
    <citation type="journal article" date="2023" name="Insect Mol. Biol.">
        <title>Genome sequencing provides insights into the evolution of gene families encoding plant cell wall-degrading enzymes in longhorned beetles.</title>
        <authorList>
            <person name="Shin N.R."/>
            <person name="Okamura Y."/>
            <person name="Kirsch R."/>
            <person name="Pauchet Y."/>
        </authorList>
    </citation>
    <scope>NUCLEOTIDE SEQUENCE</scope>
    <source>
        <strain evidence="1">MMC_N1</strain>
    </source>
</reference>
<gene>
    <name evidence="1" type="ORF">NQ317_018151</name>
</gene>
<dbReference type="Proteomes" id="UP001162164">
    <property type="component" value="Unassembled WGS sequence"/>
</dbReference>
<dbReference type="EMBL" id="JAPWTJ010001482">
    <property type="protein sequence ID" value="KAJ8971416.1"/>
    <property type="molecule type" value="Genomic_DNA"/>
</dbReference>
<evidence type="ECO:0000313" key="2">
    <source>
        <dbReference type="Proteomes" id="UP001162164"/>
    </source>
</evidence>
<sequence length="188" mass="21740">MEPGSSFLTHLVMVQKSVLLENPTQKMIQSVFCDGKFFEVIRGELWVQCIMCEMWAHCDCADCEKDDYTAYTIHKNCKRLHDATVKKPNSALSLPESEVDEVNELLPVIGAVYIFESAVELKNPYWTKIERYWKKLRPNSIRYEQFAAYTPERKARKEGRVIGPQDDATASVFDPKGDYFQLRFGDLL</sequence>